<sequence>MVPNTRDHKDGRKGEEAPSTRPSSSPALTRLQSHVATFMDEGTSSTIAATSVSNKMEEAEREIAAARNGRKMPLDELFSVPRSSSWLSGNDCSREWTKDITE</sequence>
<gene>
    <name evidence="1" type="ORF">CSSPJE1EN1_LOCUS5390</name>
</gene>
<evidence type="ECO:0000313" key="1">
    <source>
        <dbReference type="EMBL" id="CAK9259912.1"/>
    </source>
</evidence>
<protein>
    <submittedName>
        <fullName evidence="1">Uncharacterized protein</fullName>
    </submittedName>
</protein>
<proteinExistence type="predicted"/>
<accession>A0ABP0VZG4</accession>
<reference evidence="1" key="1">
    <citation type="submission" date="2024-02" db="EMBL/GenBank/DDBJ databases">
        <authorList>
            <consortium name="ELIXIR-Norway"/>
            <consortium name="Elixir Norway"/>
        </authorList>
    </citation>
    <scope>NUCLEOTIDE SEQUENCE</scope>
</reference>
<evidence type="ECO:0000313" key="2">
    <source>
        <dbReference type="Proteomes" id="UP001497444"/>
    </source>
</evidence>
<dbReference type="Proteomes" id="UP001497444">
    <property type="component" value="Chromosome 12"/>
</dbReference>
<keyword evidence="2" id="KW-1185">Reference proteome</keyword>
<name>A0ABP0VZG4_9BRYO</name>
<organism evidence="1 2">
    <name type="scientific">Sphagnum jensenii</name>
    <dbReference type="NCBI Taxonomy" id="128206"/>
    <lineage>
        <taxon>Eukaryota</taxon>
        <taxon>Viridiplantae</taxon>
        <taxon>Streptophyta</taxon>
        <taxon>Embryophyta</taxon>
        <taxon>Bryophyta</taxon>
        <taxon>Sphagnophytina</taxon>
        <taxon>Sphagnopsida</taxon>
        <taxon>Sphagnales</taxon>
        <taxon>Sphagnaceae</taxon>
        <taxon>Sphagnum</taxon>
    </lineage>
</organism>
<dbReference type="EMBL" id="OZ020107">
    <property type="protein sequence ID" value="CAK9259912.1"/>
    <property type="molecule type" value="Genomic_DNA"/>
</dbReference>